<evidence type="ECO:0000256" key="6">
    <source>
        <dbReference type="ARBA" id="ARBA00022884"/>
    </source>
</evidence>
<protein>
    <submittedName>
        <fullName evidence="13">U1 small nuclear ribonucleoprotein A</fullName>
    </submittedName>
</protein>
<dbReference type="InterPro" id="IPR012677">
    <property type="entry name" value="Nucleotide-bd_a/b_plait_sf"/>
</dbReference>
<dbReference type="GO" id="GO:0008380">
    <property type="term" value="P:RNA splicing"/>
    <property type="evidence" value="ECO:0007669"/>
    <property type="project" value="UniProtKB-KW"/>
</dbReference>
<proteinExistence type="inferred from homology"/>
<feature type="compositionally biased region" description="Low complexity" evidence="11">
    <location>
        <begin position="121"/>
        <end position="138"/>
    </location>
</feature>
<evidence type="ECO:0000256" key="7">
    <source>
        <dbReference type="ARBA" id="ARBA00023187"/>
    </source>
</evidence>
<dbReference type="GO" id="GO:0003723">
    <property type="term" value="F:RNA binding"/>
    <property type="evidence" value="ECO:0007669"/>
    <property type="project" value="UniProtKB-UniRule"/>
</dbReference>
<dbReference type="GO" id="GO:0006397">
    <property type="term" value="P:mRNA processing"/>
    <property type="evidence" value="ECO:0007669"/>
    <property type="project" value="UniProtKB-KW"/>
</dbReference>
<feature type="domain" description="RRM" evidence="12">
    <location>
        <begin position="8"/>
        <end position="87"/>
    </location>
</feature>
<gene>
    <name evidence="13" type="primary">SNRPA</name>
    <name evidence="13" type="ORF">Anas_05223</name>
</gene>
<keyword evidence="6 10" id="KW-0694">RNA-binding</keyword>
<comment type="subcellular location">
    <subcellularLocation>
        <location evidence="1">Nucleus</location>
    </subcellularLocation>
</comment>
<dbReference type="Proteomes" id="UP000326759">
    <property type="component" value="Unassembled WGS sequence"/>
</dbReference>
<dbReference type="FunFam" id="3.30.70.330:FF:000029">
    <property type="entry name" value="U2 small nuclear ribonucleoprotein B"/>
    <property type="match status" value="1"/>
</dbReference>
<evidence type="ECO:0000256" key="10">
    <source>
        <dbReference type="PROSITE-ProRule" id="PRU00176"/>
    </source>
</evidence>
<dbReference type="GO" id="GO:0005681">
    <property type="term" value="C:spliceosomal complex"/>
    <property type="evidence" value="ECO:0007669"/>
    <property type="project" value="UniProtKB-KW"/>
</dbReference>
<keyword evidence="3" id="KW-0507">mRNA processing</keyword>
<keyword evidence="7" id="KW-0508">mRNA splicing</keyword>
<name>A0A5N5SNT6_9CRUS</name>
<evidence type="ECO:0000259" key="12">
    <source>
        <dbReference type="PROSITE" id="PS50102"/>
    </source>
</evidence>
<keyword evidence="8" id="KW-0539">Nucleus</keyword>
<comment type="caution">
    <text evidence="13">The sequence shown here is derived from an EMBL/GenBank/DDBJ whole genome shotgun (WGS) entry which is preliminary data.</text>
</comment>
<dbReference type="CDD" id="cd12479">
    <property type="entry name" value="RRM2_SNF"/>
    <property type="match status" value="1"/>
</dbReference>
<dbReference type="PROSITE" id="PS50102">
    <property type="entry name" value="RRM"/>
    <property type="match status" value="2"/>
</dbReference>
<dbReference type="AlphaFoldDB" id="A0A5N5SNT6"/>
<dbReference type="SUPFAM" id="SSF54928">
    <property type="entry name" value="RNA-binding domain, RBD"/>
    <property type="match status" value="1"/>
</dbReference>
<feature type="region of interest" description="Disordered" evidence="11">
    <location>
        <begin position="100"/>
        <end position="138"/>
    </location>
</feature>
<keyword evidence="14" id="KW-1185">Reference proteome</keyword>
<feature type="compositionally biased region" description="Basic and acidic residues" evidence="11">
    <location>
        <begin position="100"/>
        <end position="111"/>
    </location>
</feature>
<evidence type="ECO:0000256" key="9">
    <source>
        <dbReference type="ARBA" id="ARBA00023274"/>
    </source>
</evidence>
<evidence type="ECO:0000256" key="2">
    <source>
        <dbReference type="ARBA" id="ARBA00007243"/>
    </source>
</evidence>
<dbReference type="Pfam" id="PF00076">
    <property type="entry name" value="RRM_1"/>
    <property type="match status" value="2"/>
</dbReference>
<evidence type="ECO:0000313" key="14">
    <source>
        <dbReference type="Proteomes" id="UP000326759"/>
    </source>
</evidence>
<evidence type="ECO:0000256" key="5">
    <source>
        <dbReference type="ARBA" id="ARBA00022737"/>
    </source>
</evidence>
<dbReference type="InterPro" id="IPR035979">
    <property type="entry name" value="RBD_domain_sf"/>
</dbReference>
<sequence>MLDIRPNHTIYVNNLNEKVKKDELKKSLYAIFSQFGQILDIVALKTLKMRGQAFVIFKEIQSATNALRAMQGFPFYDKPMRIAYTKTDSDIIAKMKGTYKERGTKKKDEEKKKKKSKDSKTAAAVTAGTAAVAPPQPGVATAKGATVLPPRPNLFNQPPPGMGGGIVPEQPPNQILFLTNLPDETSEMMLSMLFTQFPGFKEVRLVPGRHDIAFVEFENEMQSAAAKDALQGFKITPTHSMKIAFAKK</sequence>
<reference evidence="13 14" key="1">
    <citation type="journal article" date="2019" name="PLoS Biol.">
        <title>Sex chromosomes control vertical transmission of feminizing Wolbachia symbionts in an isopod.</title>
        <authorList>
            <person name="Becking T."/>
            <person name="Chebbi M.A."/>
            <person name="Giraud I."/>
            <person name="Moumen B."/>
            <person name="Laverre T."/>
            <person name="Caubet Y."/>
            <person name="Peccoud J."/>
            <person name="Gilbert C."/>
            <person name="Cordaux R."/>
        </authorList>
    </citation>
    <scope>NUCLEOTIDE SEQUENCE [LARGE SCALE GENOMIC DNA]</scope>
    <source>
        <strain evidence="13">ANa2</strain>
        <tissue evidence="13">Whole body excluding digestive tract and cuticle</tissue>
    </source>
</reference>
<organism evidence="13 14">
    <name type="scientific">Armadillidium nasatum</name>
    <dbReference type="NCBI Taxonomy" id="96803"/>
    <lineage>
        <taxon>Eukaryota</taxon>
        <taxon>Metazoa</taxon>
        <taxon>Ecdysozoa</taxon>
        <taxon>Arthropoda</taxon>
        <taxon>Crustacea</taxon>
        <taxon>Multicrustacea</taxon>
        <taxon>Malacostraca</taxon>
        <taxon>Eumalacostraca</taxon>
        <taxon>Peracarida</taxon>
        <taxon>Isopoda</taxon>
        <taxon>Oniscidea</taxon>
        <taxon>Crinocheta</taxon>
        <taxon>Armadillidiidae</taxon>
        <taxon>Armadillidium</taxon>
    </lineage>
</organism>
<evidence type="ECO:0000313" key="13">
    <source>
        <dbReference type="EMBL" id="KAB7495676.1"/>
    </source>
</evidence>
<dbReference type="InterPro" id="IPR000504">
    <property type="entry name" value="RRM_dom"/>
</dbReference>
<dbReference type="Gene3D" id="3.30.70.330">
    <property type="match status" value="2"/>
</dbReference>
<evidence type="ECO:0000256" key="1">
    <source>
        <dbReference type="ARBA" id="ARBA00004123"/>
    </source>
</evidence>
<evidence type="ECO:0000256" key="3">
    <source>
        <dbReference type="ARBA" id="ARBA00022664"/>
    </source>
</evidence>
<evidence type="ECO:0000256" key="8">
    <source>
        <dbReference type="ARBA" id="ARBA00023242"/>
    </source>
</evidence>
<dbReference type="GO" id="GO:0030532">
    <property type="term" value="C:small nuclear ribonucleoprotein complex"/>
    <property type="evidence" value="ECO:0007669"/>
    <property type="project" value="UniProtKB-ARBA"/>
</dbReference>
<dbReference type="PANTHER" id="PTHR10501">
    <property type="entry name" value="U1 SMALL NUCLEAR RIBONUCLEOPROTEIN A/U2 SMALL NUCLEAR RIBONUCLEOPROTEIN B"/>
    <property type="match status" value="1"/>
</dbReference>
<evidence type="ECO:0000256" key="4">
    <source>
        <dbReference type="ARBA" id="ARBA00022728"/>
    </source>
</evidence>
<keyword evidence="9 13" id="KW-0687">Ribonucleoprotein</keyword>
<accession>A0A5N5SNT6</accession>
<dbReference type="FunFam" id="3.30.70.330:FF:000039">
    <property type="entry name" value="U1 small nuclear ribonucleoprotein A"/>
    <property type="match status" value="1"/>
</dbReference>
<dbReference type="CDD" id="cd12476">
    <property type="entry name" value="RRM1_SNF"/>
    <property type="match status" value="1"/>
</dbReference>
<evidence type="ECO:0000256" key="11">
    <source>
        <dbReference type="SAM" id="MobiDB-lite"/>
    </source>
</evidence>
<feature type="domain" description="RRM" evidence="12">
    <location>
        <begin position="174"/>
        <end position="248"/>
    </location>
</feature>
<dbReference type="EMBL" id="SEYY01022269">
    <property type="protein sequence ID" value="KAB7495676.1"/>
    <property type="molecule type" value="Genomic_DNA"/>
</dbReference>
<dbReference type="SMART" id="SM00360">
    <property type="entry name" value="RRM"/>
    <property type="match status" value="2"/>
</dbReference>
<keyword evidence="4" id="KW-0747">Spliceosome</keyword>
<keyword evidence="5" id="KW-0677">Repeat</keyword>
<comment type="similarity">
    <text evidence="2">Belongs to the RRM U1 A/B'' family.</text>
</comment>
<dbReference type="OrthoDB" id="277802at2759"/>